<dbReference type="EMBL" id="LR738855">
    <property type="protein sequence ID" value="VZH83979.1"/>
    <property type="molecule type" value="Genomic_DNA"/>
</dbReference>
<evidence type="ECO:0000313" key="4">
    <source>
        <dbReference type="EMBL" id="VZH83979.1"/>
    </source>
</evidence>
<keyword evidence="2" id="KW-1133">Transmembrane helix</keyword>
<dbReference type="KEGG" id="crf:FRC0190_00028"/>
<evidence type="ECO:0000313" key="6">
    <source>
        <dbReference type="Proteomes" id="UP001265983"/>
    </source>
</evidence>
<name>A0A6I8MCN5_9CORY</name>
<keyword evidence="2" id="KW-0812">Transmembrane</keyword>
<sequence>MNPTTIRGAVVLTKAAYDKYADYRDRKASEAYDALLSAADTAEDVRDSAVENVTSLAGQARKRLDAALADAQNTAESTKKDVAKTSKKLSKKARKQARKQAQKAGLTKKKRSAGAQAVRCSLYTVVLAALGAAVYFLWDKFSGSGVSDEPPRVEDFGADTVNTEESRLVYSTQTPEEGIPERDEELLNSLEKQLKDSEKNDD</sequence>
<dbReference type="EMBL" id="JARUHM010000001">
    <property type="protein sequence ID" value="MDT9409913.1"/>
    <property type="molecule type" value="Genomic_DNA"/>
</dbReference>
<evidence type="ECO:0000313" key="3">
    <source>
        <dbReference type="EMBL" id="MDT9409913.1"/>
    </source>
</evidence>
<gene>
    <name evidence="4" type="ORF">FRC0190_00028</name>
    <name evidence="3" type="ORF">P8T80_00640</name>
</gene>
<evidence type="ECO:0000313" key="5">
    <source>
        <dbReference type="Proteomes" id="UP000423525"/>
    </source>
</evidence>
<reference evidence="3 6" key="2">
    <citation type="submission" date="2023-03" db="EMBL/GenBank/DDBJ databases">
        <title>Whole genome sequence of the first Corynebacterium rouxii strains isolated in Brazil: a recent member of Corynebacterium diphtheriae complex.</title>
        <authorList>
            <person name="Vieira V."/>
            <person name="Ramos J.N."/>
            <person name="Araujo M.R.B."/>
            <person name="Baio P.V."/>
            <person name="Sant'Anna L.O."/>
            <person name="Veras J.F.C."/>
            <person name="Vieira E.M.D."/>
            <person name="Sousa M.A.B."/>
            <person name="Camargo C.H."/>
            <person name="Sacchi C.T."/>
            <person name="Campos K.R."/>
            <person name="Santos M.B.N."/>
            <person name="Bokermann S."/>
            <person name="Alvim L.B."/>
            <person name="Santos L.S."/>
            <person name="Mattos-Guaraldi A.L."/>
        </authorList>
    </citation>
    <scope>NUCLEOTIDE SEQUENCE [LARGE SCALE GENOMIC DNA]</scope>
    <source>
        <strain evidence="3 6">70862</strain>
    </source>
</reference>
<dbReference type="RefSeq" id="WP_155871114.1">
    <property type="nucleotide sequence ID" value="NZ_CP168248.1"/>
</dbReference>
<feature type="transmembrane region" description="Helical" evidence="2">
    <location>
        <begin position="117"/>
        <end position="138"/>
    </location>
</feature>
<protein>
    <submittedName>
        <fullName evidence="4">Uncharacterized protein</fullName>
    </submittedName>
</protein>
<organism evidence="4 5">
    <name type="scientific">Corynebacterium rouxii</name>
    <dbReference type="NCBI Taxonomy" id="2719119"/>
    <lineage>
        <taxon>Bacteria</taxon>
        <taxon>Bacillati</taxon>
        <taxon>Actinomycetota</taxon>
        <taxon>Actinomycetes</taxon>
        <taxon>Mycobacteriales</taxon>
        <taxon>Corynebacteriaceae</taxon>
        <taxon>Corynebacterium</taxon>
    </lineage>
</organism>
<evidence type="ECO:0000256" key="1">
    <source>
        <dbReference type="SAM" id="MobiDB-lite"/>
    </source>
</evidence>
<reference evidence="4 5" key="1">
    <citation type="submission" date="2019-11" db="EMBL/GenBank/DDBJ databases">
        <authorList>
            <person name="Brisse S."/>
        </authorList>
    </citation>
    <scope>NUCLEOTIDE SEQUENCE [LARGE SCALE GENOMIC DNA]</scope>
    <source>
        <strain evidence="4">FRC0190</strain>
    </source>
</reference>
<dbReference type="AlphaFoldDB" id="A0A6I8MCN5"/>
<keyword evidence="2" id="KW-0472">Membrane</keyword>
<dbReference type="Proteomes" id="UP000423525">
    <property type="component" value="Chromosome"/>
</dbReference>
<accession>A0A6I8MCN5</accession>
<feature type="region of interest" description="Disordered" evidence="1">
    <location>
        <begin position="75"/>
        <end position="110"/>
    </location>
</feature>
<keyword evidence="6" id="KW-1185">Reference proteome</keyword>
<feature type="compositionally biased region" description="Basic residues" evidence="1">
    <location>
        <begin position="85"/>
        <end position="110"/>
    </location>
</feature>
<dbReference type="Proteomes" id="UP001265983">
    <property type="component" value="Unassembled WGS sequence"/>
</dbReference>
<feature type="region of interest" description="Disordered" evidence="1">
    <location>
        <begin position="147"/>
        <end position="182"/>
    </location>
</feature>
<evidence type="ECO:0000256" key="2">
    <source>
        <dbReference type="SAM" id="Phobius"/>
    </source>
</evidence>
<proteinExistence type="predicted"/>